<evidence type="ECO:0000256" key="4">
    <source>
        <dbReference type="ARBA" id="ARBA00022960"/>
    </source>
</evidence>
<dbReference type="AlphaFoldDB" id="A0A5B7X8C7"/>
<evidence type="ECO:0000256" key="1">
    <source>
        <dbReference type="ARBA" id="ARBA00004752"/>
    </source>
</evidence>
<reference evidence="9 10" key="1">
    <citation type="submission" date="2019-06" db="EMBL/GenBank/DDBJ databases">
        <title>Complete genome sequence of Antarcticibacterium flavum KCTC 52984T from an Antarctic marine sediment.</title>
        <authorList>
            <person name="Lee Y.M."/>
            <person name="Shin S.C."/>
        </authorList>
    </citation>
    <scope>NUCLEOTIDE SEQUENCE [LARGE SCALE GENOMIC DNA]</scope>
    <source>
        <strain evidence="9 10">KCTC 52984</strain>
    </source>
</reference>
<feature type="domain" description="L,D-TPase catalytic" evidence="8">
    <location>
        <begin position="135"/>
        <end position="258"/>
    </location>
</feature>
<dbReference type="EMBL" id="CP040812">
    <property type="protein sequence ID" value="QCY70891.1"/>
    <property type="molecule type" value="Genomic_DNA"/>
</dbReference>
<dbReference type="PROSITE" id="PS52029">
    <property type="entry name" value="LD_TPASE"/>
    <property type="match status" value="1"/>
</dbReference>
<dbReference type="UniPathway" id="UPA00219"/>
<name>A0A5B7X8C7_9FLAO</name>
<dbReference type="Pfam" id="PF03734">
    <property type="entry name" value="YkuD"/>
    <property type="match status" value="1"/>
</dbReference>
<feature type="active site" description="Nucleophile" evidence="7">
    <location>
        <position position="221"/>
    </location>
</feature>
<dbReference type="Proteomes" id="UP000309016">
    <property type="component" value="Chromosome"/>
</dbReference>
<dbReference type="PANTHER" id="PTHR30582">
    <property type="entry name" value="L,D-TRANSPEPTIDASE"/>
    <property type="match status" value="1"/>
</dbReference>
<gene>
    <name evidence="9" type="ORF">FHG64_16650</name>
</gene>
<keyword evidence="5 7" id="KW-0573">Peptidoglycan synthesis</keyword>
<dbReference type="RefSeq" id="WP_139067449.1">
    <property type="nucleotide sequence ID" value="NZ_CP040812.1"/>
</dbReference>
<protein>
    <submittedName>
        <fullName evidence="9">L,D-transpeptidase</fullName>
    </submittedName>
</protein>
<dbReference type="GO" id="GO:0071555">
    <property type="term" value="P:cell wall organization"/>
    <property type="evidence" value="ECO:0007669"/>
    <property type="project" value="UniProtKB-UniRule"/>
</dbReference>
<keyword evidence="6 7" id="KW-0961">Cell wall biogenesis/degradation</keyword>
<comment type="similarity">
    <text evidence="2">Belongs to the YkuD family.</text>
</comment>
<dbReference type="GO" id="GO:0008360">
    <property type="term" value="P:regulation of cell shape"/>
    <property type="evidence" value="ECO:0007669"/>
    <property type="project" value="UniProtKB-UniRule"/>
</dbReference>
<comment type="pathway">
    <text evidence="1 7">Cell wall biogenesis; peptidoglycan biosynthesis.</text>
</comment>
<evidence type="ECO:0000256" key="2">
    <source>
        <dbReference type="ARBA" id="ARBA00005992"/>
    </source>
</evidence>
<accession>A0A5B7X8C7</accession>
<dbReference type="GO" id="GO:0071972">
    <property type="term" value="F:peptidoglycan L,D-transpeptidase activity"/>
    <property type="evidence" value="ECO:0007669"/>
    <property type="project" value="TreeGrafter"/>
</dbReference>
<organism evidence="9 10">
    <name type="scientific">Antarcticibacterium flavum</name>
    <dbReference type="NCBI Taxonomy" id="2058175"/>
    <lineage>
        <taxon>Bacteria</taxon>
        <taxon>Pseudomonadati</taxon>
        <taxon>Bacteroidota</taxon>
        <taxon>Flavobacteriia</taxon>
        <taxon>Flavobacteriales</taxon>
        <taxon>Flavobacteriaceae</taxon>
        <taxon>Antarcticibacterium</taxon>
    </lineage>
</organism>
<dbReference type="OrthoDB" id="463216at2"/>
<feature type="active site" description="Proton donor/acceptor" evidence="7">
    <location>
        <position position="208"/>
    </location>
</feature>
<evidence type="ECO:0000313" key="10">
    <source>
        <dbReference type="Proteomes" id="UP000309016"/>
    </source>
</evidence>
<evidence type="ECO:0000256" key="6">
    <source>
        <dbReference type="ARBA" id="ARBA00023316"/>
    </source>
</evidence>
<dbReference type="Gene3D" id="2.40.440.10">
    <property type="entry name" value="L,D-transpeptidase catalytic domain-like"/>
    <property type="match status" value="1"/>
</dbReference>
<dbReference type="SUPFAM" id="SSF141523">
    <property type="entry name" value="L,D-transpeptidase catalytic domain-like"/>
    <property type="match status" value="1"/>
</dbReference>
<evidence type="ECO:0000259" key="8">
    <source>
        <dbReference type="PROSITE" id="PS52029"/>
    </source>
</evidence>
<sequence length="317" mass="35979">MKGPIHTFLILIISLLAGSMLLSCVEKAAPGNQKRPAIKEDTTKTVSALKEHLIQLENELIITYRLDSLTDVKKADSLWASYSKHQQRTLLAINRIDAVRVGPGSKIVVPDTLVEDFNLYAPFPSRLDILEPIPQTVLISRRVQAFGLYECGRLIKWGPVSTGKQSTPTPAGLNYGNYKAKRKISTVNQSWLMPYYFNFMNFEGVGVHQYLLPGFPASHACVRLEMADAMFIYEWAQQWELDATRTRVVRNGTPFMVFGDYDFEADVPWLQLVNDPAANELNKQELDILKKYTEEYFKDIRNFNTIEVQQPQGSIAT</sequence>
<evidence type="ECO:0000313" key="9">
    <source>
        <dbReference type="EMBL" id="QCY70891.1"/>
    </source>
</evidence>
<proteinExistence type="inferred from homology"/>
<dbReference type="PANTHER" id="PTHR30582:SF2">
    <property type="entry name" value="L,D-TRANSPEPTIDASE YCIB-RELATED"/>
    <property type="match status" value="1"/>
</dbReference>
<dbReference type="GO" id="GO:0018104">
    <property type="term" value="P:peptidoglycan-protein cross-linking"/>
    <property type="evidence" value="ECO:0007669"/>
    <property type="project" value="TreeGrafter"/>
</dbReference>
<evidence type="ECO:0000256" key="5">
    <source>
        <dbReference type="ARBA" id="ARBA00022984"/>
    </source>
</evidence>
<keyword evidence="10" id="KW-1185">Reference proteome</keyword>
<keyword evidence="3" id="KW-0808">Transferase</keyword>
<dbReference type="GO" id="GO:0016740">
    <property type="term" value="F:transferase activity"/>
    <property type="evidence" value="ECO:0007669"/>
    <property type="project" value="UniProtKB-KW"/>
</dbReference>
<dbReference type="InterPro" id="IPR038063">
    <property type="entry name" value="Transpep_catalytic_dom"/>
</dbReference>
<evidence type="ECO:0000256" key="7">
    <source>
        <dbReference type="PROSITE-ProRule" id="PRU01373"/>
    </source>
</evidence>
<dbReference type="InterPro" id="IPR050979">
    <property type="entry name" value="LD-transpeptidase"/>
</dbReference>
<dbReference type="GO" id="GO:0005576">
    <property type="term" value="C:extracellular region"/>
    <property type="evidence" value="ECO:0007669"/>
    <property type="project" value="TreeGrafter"/>
</dbReference>
<dbReference type="KEGG" id="afla:FHG64_16650"/>
<dbReference type="InterPro" id="IPR005490">
    <property type="entry name" value="LD_TPept_cat_dom"/>
</dbReference>
<evidence type="ECO:0000256" key="3">
    <source>
        <dbReference type="ARBA" id="ARBA00022679"/>
    </source>
</evidence>
<dbReference type="CDD" id="cd16913">
    <property type="entry name" value="YkuD_like"/>
    <property type="match status" value="1"/>
</dbReference>
<keyword evidence="4 7" id="KW-0133">Cell shape</keyword>
<dbReference type="PROSITE" id="PS51257">
    <property type="entry name" value="PROKAR_LIPOPROTEIN"/>
    <property type="match status" value="1"/>
</dbReference>